<dbReference type="OrthoDB" id="8904098at2759"/>
<comment type="similarity">
    <text evidence="2 6">Belongs to the major facilitator superfamily. Proton-dependent oligopeptide transporter (POT/PTR) (TC 2.A.17) family.</text>
</comment>
<dbReference type="Proteomes" id="UP001151287">
    <property type="component" value="Unassembled WGS sequence"/>
</dbReference>
<accession>A0A9Q0C3X5</accession>
<sequence length="583" mass="65273">MEDSEERLLVLEEHTLSEDIGFTGDGSMDKNGNPILKHNTGNWRACSFILWTECCERFAYYGISKSLVTYLKTRLHQGNVTAAWNFTTWQGTCYLTPLVGAVLADSCWGRYRTIAIFSAIYLIGMAILTISSSLSSLQPSPQLNYVSPQPNFSQYLLFFTSLYMIAIGAGGIKPCVSAFGADQFDETDPIERFNKGSFFNWFYFCINLGSLAAGTVLVYLQQYYGWGLGYGVPTLFMGLAMGSFFIGSKIYRFQKPGGSPITQVCQVVVASVRKWRVQLPLDNCCLYELPGKNSAIEGSRKLAHTDQLRFLDKAAVVTHTDLKHGNFSNPWRLCTVTQVEELKLLLRMFPIWFTGIIFFMVCAQDSSSFIEQGMVLKKQIGSFIIAPASLSTFEVLTFIAFVPIYDKIIVSVARRFTGKVRGFTELQRMGTGLIFSILAMVSAALVETKRLQIAREMGLVHVKVEVPMSILWLVPQYMLVGLAEVFTSIGQIEFFYDQSPDALRSVCTAFALVTVSLGSYMSSFVLSLVSYFTTRGGKPGWIPDNLNEGRLDLFFWLISALSLLNLLGFLFCSSRYRYKRASV</sequence>
<feature type="transmembrane region" description="Helical" evidence="7">
    <location>
        <begin position="383"/>
        <end position="405"/>
    </location>
</feature>
<evidence type="ECO:0000313" key="8">
    <source>
        <dbReference type="EMBL" id="KAJ1686821.1"/>
    </source>
</evidence>
<feature type="transmembrane region" description="Helical" evidence="7">
    <location>
        <begin position="553"/>
        <end position="572"/>
    </location>
</feature>
<evidence type="ECO:0000256" key="7">
    <source>
        <dbReference type="SAM" id="Phobius"/>
    </source>
</evidence>
<dbReference type="SUPFAM" id="SSF103473">
    <property type="entry name" value="MFS general substrate transporter"/>
    <property type="match status" value="1"/>
</dbReference>
<dbReference type="PANTHER" id="PTHR11654">
    <property type="entry name" value="OLIGOPEPTIDE TRANSPORTER-RELATED"/>
    <property type="match status" value="1"/>
</dbReference>
<dbReference type="EMBL" id="JAMQYH010000005">
    <property type="protein sequence ID" value="KAJ1686821.1"/>
    <property type="molecule type" value="Genomic_DNA"/>
</dbReference>
<feature type="transmembrane region" description="Helical" evidence="7">
    <location>
        <begin position="426"/>
        <end position="446"/>
    </location>
</feature>
<gene>
    <name evidence="8" type="ORF">LUZ63_018211</name>
</gene>
<feature type="transmembrane region" description="Helical" evidence="7">
    <location>
        <begin position="114"/>
        <end position="135"/>
    </location>
</feature>
<feature type="transmembrane region" description="Helical" evidence="7">
    <location>
        <begin position="201"/>
        <end position="220"/>
    </location>
</feature>
<feature type="transmembrane region" description="Helical" evidence="7">
    <location>
        <begin position="155"/>
        <end position="180"/>
    </location>
</feature>
<comment type="caution">
    <text evidence="8">The sequence shown here is derived from an EMBL/GenBank/DDBJ whole genome shotgun (WGS) entry which is preliminary data.</text>
</comment>
<comment type="subcellular location">
    <subcellularLocation>
        <location evidence="1 6">Membrane</location>
        <topology evidence="1 6">Multi-pass membrane protein</topology>
    </subcellularLocation>
</comment>
<protein>
    <submittedName>
        <fullName evidence="8">Uncharacterized protein</fullName>
    </submittedName>
</protein>
<evidence type="ECO:0000256" key="1">
    <source>
        <dbReference type="ARBA" id="ARBA00004141"/>
    </source>
</evidence>
<evidence type="ECO:0000256" key="4">
    <source>
        <dbReference type="ARBA" id="ARBA00022989"/>
    </source>
</evidence>
<dbReference type="AlphaFoldDB" id="A0A9Q0C3X5"/>
<feature type="transmembrane region" description="Helical" evidence="7">
    <location>
        <begin position="466"/>
        <end position="486"/>
    </location>
</feature>
<feature type="transmembrane region" description="Helical" evidence="7">
    <location>
        <begin position="507"/>
        <end position="533"/>
    </location>
</feature>
<evidence type="ECO:0000256" key="3">
    <source>
        <dbReference type="ARBA" id="ARBA00022692"/>
    </source>
</evidence>
<dbReference type="GO" id="GO:0022857">
    <property type="term" value="F:transmembrane transporter activity"/>
    <property type="evidence" value="ECO:0007669"/>
    <property type="project" value="InterPro"/>
</dbReference>
<evidence type="ECO:0000256" key="5">
    <source>
        <dbReference type="ARBA" id="ARBA00023136"/>
    </source>
</evidence>
<name>A0A9Q0C3X5_9POAL</name>
<organism evidence="8 9">
    <name type="scientific">Rhynchospora breviuscula</name>
    <dbReference type="NCBI Taxonomy" id="2022672"/>
    <lineage>
        <taxon>Eukaryota</taxon>
        <taxon>Viridiplantae</taxon>
        <taxon>Streptophyta</taxon>
        <taxon>Embryophyta</taxon>
        <taxon>Tracheophyta</taxon>
        <taxon>Spermatophyta</taxon>
        <taxon>Magnoliopsida</taxon>
        <taxon>Liliopsida</taxon>
        <taxon>Poales</taxon>
        <taxon>Cyperaceae</taxon>
        <taxon>Cyperoideae</taxon>
        <taxon>Rhynchosporeae</taxon>
        <taxon>Rhynchospora</taxon>
    </lineage>
</organism>
<evidence type="ECO:0000256" key="6">
    <source>
        <dbReference type="RuleBase" id="RU003755"/>
    </source>
</evidence>
<feature type="transmembrane region" description="Helical" evidence="7">
    <location>
        <begin position="226"/>
        <end position="246"/>
    </location>
</feature>
<dbReference type="InterPro" id="IPR018456">
    <property type="entry name" value="PTR2_symporter_CS"/>
</dbReference>
<dbReference type="PROSITE" id="PS01023">
    <property type="entry name" value="PTR2_2"/>
    <property type="match status" value="1"/>
</dbReference>
<evidence type="ECO:0000313" key="9">
    <source>
        <dbReference type="Proteomes" id="UP001151287"/>
    </source>
</evidence>
<keyword evidence="3 6" id="KW-0812">Transmembrane</keyword>
<keyword evidence="5 7" id="KW-0472">Membrane</keyword>
<reference evidence="8" key="1">
    <citation type="journal article" date="2022" name="Cell">
        <title>Repeat-based holocentromeres influence genome architecture and karyotype evolution.</title>
        <authorList>
            <person name="Hofstatter P.G."/>
            <person name="Thangavel G."/>
            <person name="Lux T."/>
            <person name="Neumann P."/>
            <person name="Vondrak T."/>
            <person name="Novak P."/>
            <person name="Zhang M."/>
            <person name="Costa L."/>
            <person name="Castellani M."/>
            <person name="Scott A."/>
            <person name="Toegelov H."/>
            <person name="Fuchs J."/>
            <person name="Mata-Sucre Y."/>
            <person name="Dias Y."/>
            <person name="Vanzela A.L.L."/>
            <person name="Huettel B."/>
            <person name="Almeida C.C.S."/>
            <person name="Simkova H."/>
            <person name="Souza G."/>
            <person name="Pedrosa-Harand A."/>
            <person name="Macas J."/>
            <person name="Mayer K.F.X."/>
            <person name="Houben A."/>
            <person name="Marques A."/>
        </authorList>
    </citation>
    <scope>NUCLEOTIDE SEQUENCE</scope>
    <source>
        <strain evidence="8">RhyBre1mFocal</strain>
    </source>
</reference>
<dbReference type="Gene3D" id="1.20.1250.20">
    <property type="entry name" value="MFS general substrate transporter like domains"/>
    <property type="match status" value="1"/>
</dbReference>
<dbReference type="GO" id="GO:0006857">
    <property type="term" value="P:oligopeptide transport"/>
    <property type="evidence" value="ECO:0007669"/>
    <property type="project" value="InterPro"/>
</dbReference>
<keyword evidence="4 7" id="KW-1133">Transmembrane helix</keyword>
<keyword evidence="6" id="KW-0813">Transport</keyword>
<keyword evidence="9" id="KW-1185">Reference proteome</keyword>
<proteinExistence type="inferred from homology"/>
<dbReference type="Pfam" id="PF00854">
    <property type="entry name" value="PTR2"/>
    <property type="match status" value="1"/>
</dbReference>
<dbReference type="GO" id="GO:0016020">
    <property type="term" value="C:membrane"/>
    <property type="evidence" value="ECO:0007669"/>
    <property type="project" value="UniProtKB-SubCell"/>
</dbReference>
<dbReference type="InterPro" id="IPR036259">
    <property type="entry name" value="MFS_trans_sf"/>
</dbReference>
<feature type="transmembrane region" description="Helical" evidence="7">
    <location>
        <begin position="344"/>
        <end position="363"/>
    </location>
</feature>
<evidence type="ECO:0000256" key="2">
    <source>
        <dbReference type="ARBA" id="ARBA00005982"/>
    </source>
</evidence>
<dbReference type="InterPro" id="IPR000109">
    <property type="entry name" value="POT_fam"/>
</dbReference>